<feature type="compositionally biased region" description="Pro residues" evidence="1">
    <location>
        <begin position="63"/>
        <end position="73"/>
    </location>
</feature>
<gene>
    <name evidence="2" type="ORF">BINO364_LOCUS14228</name>
</gene>
<evidence type="ECO:0000256" key="1">
    <source>
        <dbReference type="SAM" id="MobiDB-lite"/>
    </source>
</evidence>
<evidence type="ECO:0000313" key="3">
    <source>
        <dbReference type="Proteomes" id="UP000838878"/>
    </source>
</evidence>
<feature type="compositionally biased region" description="Low complexity" evidence="1">
    <location>
        <begin position="50"/>
        <end position="62"/>
    </location>
</feature>
<accession>A0A8J9UZS5</accession>
<evidence type="ECO:0000313" key="2">
    <source>
        <dbReference type="EMBL" id="CAH0729078.1"/>
    </source>
</evidence>
<feature type="region of interest" description="Disordered" evidence="1">
    <location>
        <begin position="16"/>
        <end position="99"/>
    </location>
</feature>
<name>A0A8J9UZS5_9NEOP</name>
<keyword evidence="3" id="KW-1185">Reference proteome</keyword>
<protein>
    <submittedName>
        <fullName evidence="2">Uncharacterized protein</fullName>
    </submittedName>
</protein>
<feature type="non-terminal residue" evidence="2">
    <location>
        <position position="112"/>
    </location>
</feature>
<dbReference type="Proteomes" id="UP000838878">
    <property type="component" value="Chromosome 7"/>
</dbReference>
<organism evidence="2 3">
    <name type="scientific">Brenthis ino</name>
    <name type="common">lesser marbled fritillary</name>
    <dbReference type="NCBI Taxonomy" id="405034"/>
    <lineage>
        <taxon>Eukaryota</taxon>
        <taxon>Metazoa</taxon>
        <taxon>Ecdysozoa</taxon>
        <taxon>Arthropoda</taxon>
        <taxon>Hexapoda</taxon>
        <taxon>Insecta</taxon>
        <taxon>Pterygota</taxon>
        <taxon>Neoptera</taxon>
        <taxon>Endopterygota</taxon>
        <taxon>Lepidoptera</taxon>
        <taxon>Glossata</taxon>
        <taxon>Ditrysia</taxon>
        <taxon>Papilionoidea</taxon>
        <taxon>Nymphalidae</taxon>
        <taxon>Heliconiinae</taxon>
        <taxon>Argynnini</taxon>
        <taxon>Brenthis</taxon>
    </lineage>
</organism>
<dbReference type="AlphaFoldDB" id="A0A8J9UZS5"/>
<reference evidence="2" key="1">
    <citation type="submission" date="2021-12" db="EMBL/GenBank/DDBJ databases">
        <authorList>
            <person name="Martin H S."/>
        </authorList>
    </citation>
    <scope>NUCLEOTIDE SEQUENCE</scope>
</reference>
<proteinExistence type="predicted"/>
<feature type="compositionally biased region" description="Basic residues" evidence="1">
    <location>
        <begin position="16"/>
        <end position="26"/>
    </location>
</feature>
<sequence length="112" mass="12149">MQLVPLRAYEVQRTAFPRRRQRRSRRVSVAARGARLGTRKECVQGGAPRGTGAPAAAAAIGAPRPPPTAPRAPPHSATPHHCPAPPPHPRHFLQPPSALLPQQKRELFIKSC</sequence>
<dbReference type="EMBL" id="OV170227">
    <property type="protein sequence ID" value="CAH0729078.1"/>
    <property type="molecule type" value="Genomic_DNA"/>
</dbReference>